<dbReference type="eggNOG" id="ENOG502S497">
    <property type="taxonomic scope" value="Eukaryota"/>
</dbReference>
<dbReference type="InterPro" id="IPR010441">
    <property type="entry name" value="CH_2"/>
</dbReference>
<dbReference type="PROSITE" id="PS50021">
    <property type="entry name" value="CH"/>
    <property type="match status" value="1"/>
</dbReference>
<dbReference type="InterPro" id="IPR001715">
    <property type="entry name" value="CH_dom"/>
</dbReference>
<dbReference type="InParanoid" id="A2DNY7"/>
<dbReference type="Proteomes" id="UP000001542">
    <property type="component" value="Unassembled WGS sequence"/>
</dbReference>
<dbReference type="GO" id="GO:0051493">
    <property type="term" value="P:regulation of cytoskeleton organization"/>
    <property type="evidence" value="ECO:0000318"/>
    <property type="project" value="GO_Central"/>
</dbReference>
<dbReference type="KEGG" id="tva:4775848"/>
<dbReference type="VEuPathDB" id="TrichDB:TVAGG3_0990000"/>
<dbReference type="RefSeq" id="XP_001329971.1">
    <property type="nucleotide sequence ID" value="XM_001329936.1"/>
</dbReference>
<evidence type="ECO:0000259" key="2">
    <source>
        <dbReference type="PROSITE" id="PS50021"/>
    </source>
</evidence>
<organism evidence="3 4">
    <name type="scientific">Trichomonas vaginalis (strain ATCC PRA-98 / G3)</name>
    <dbReference type="NCBI Taxonomy" id="412133"/>
    <lineage>
        <taxon>Eukaryota</taxon>
        <taxon>Metamonada</taxon>
        <taxon>Parabasalia</taxon>
        <taxon>Trichomonadida</taxon>
        <taxon>Trichomonadidae</taxon>
        <taxon>Trichomonas</taxon>
    </lineage>
</organism>
<dbReference type="PANTHER" id="PTHR12509">
    <property type="entry name" value="SPERMATOGENESIS-ASSOCIATED 4-RELATED"/>
    <property type="match status" value="1"/>
</dbReference>
<dbReference type="AlphaFoldDB" id="A2DNY7"/>
<dbReference type="SMR" id="A2DNY7"/>
<dbReference type="GO" id="GO:0008017">
    <property type="term" value="F:microtubule binding"/>
    <property type="evidence" value="ECO:0000318"/>
    <property type="project" value="GO_Central"/>
</dbReference>
<reference evidence="3" key="2">
    <citation type="journal article" date="2007" name="Science">
        <title>Draft genome sequence of the sexually transmitted pathogen Trichomonas vaginalis.</title>
        <authorList>
            <person name="Carlton J.M."/>
            <person name="Hirt R.P."/>
            <person name="Silva J.C."/>
            <person name="Delcher A.L."/>
            <person name="Schatz M."/>
            <person name="Zhao Q."/>
            <person name="Wortman J.R."/>
            <person name="Bidwell S.L."/>
            <person name="Alsmark U.C.M."/>
            <person name="Besteiro S."/>
            <person name="Sicheritz-Ponten T."/>
            <person name="Noel C.J."/>
            <person name="Dacks J.B."/>
            <person name="Foster P.G."/>
            <person name="Simillion C."/>
            <person name="Van de Peer Y."/>
            <person name="Miranda-Saavedra D."/>
            <person name="Barton G.J."/>
            <person name="Westrop G.D."/>
            <person name="Mueller S."/>
            <person name="Dessi D."/>
            <person name="Fiori P.L."/>
            <person name="Ren Q."/>
            <person name="Paulsen I."/>
            <person name="Zhang H."/>
            <person name="Bastida-Corcuera F.D."/>
            <person name="Simoes-Barbosa A."/>
            <person name="Brown M.T."/>
            <person name="Hayes R.D."/>
            <person name="Mukherjee M."/>
            <person name="Okumura C.Y."/>
            <person name="Schneider R."/>
            <person name="Smith A.J."/>
            <person name="Vanacova S."/>
            <person name="Villalvazo M."/>
            <person name="Haas B.J."/>
            <person name="Pertea M."/>
            <person name="Feldblyum T.V."/>
            <person name="Utterback T.R."/>
            <person name="Shu C.L."/>
            <person name="Osoegawa K."/>
            <person name="de Jong P.J."/>
            <person name="Hrdy I."/>
            <person name="Horvathova L."/>
            <person name="Zubacova Z."/>
            <person name="Dolezal P."/>
            <person name="Malik S.B."/>
            <person name="Logsdon J.M. Jr."/>
            <person name="Henze K."/>
            <person name="Gupta A."/>
            <person name="Wang C.C."/>
            <person name="Dunne R.L."/>
            <person name="Upcroft J.A."/>
            <person name="Upcroft P."/>
            <person name="White O."/>
            <person name="Salzberg S.L."/>
            <person name="Tang P."/>
            <person name="Chiu C.-H."/>
            <person name="Lee Y.-S."/>
            <person name="Embley T.M."/>
            <person name="Coombs G.H."/>
            <person name="Mottram J.C."/>
            <person name="Tachezy J."/>
            <person name="Fraser-Liggett C.M."/>
            <person name="Johnson P.J."/>
        </authorList>
    </citation>
    <scope>NUCLEOTIDE SEQUENCE [LARGE SCALE GENOMIC DNA]</scope>
    <source>
        <strain evidence="3">G3</strain>
    </source>
</reference>
<evidence type="ECO:0000256" key="1">
    <source>
        <dbReference type="SAM" id="Coils"/>
    </source>
</evidence>
<dbReference type="STRING" id="5722.A2DNY7"/>
<evidence type="ECO:0000313" key="3">
    <source>
        <dbReference type="EMBL" id="EAY17836.1"/>
    </source>
</evidence>
<feature type="domain" description="Calponin-homology (CH)" evidence="2">
    <location>
        <begin position="3"/>
        <end position="108"/>
    </location>
</feature>
<keyword evidence="1" id="KW-0175">Coiled coil</keyword>
<protein>
    <recommendedName>
        <fullName evidence="2">Calponin-homology (CH) domain-containing protein</fullName>
    </recommendedName>
</protein>
<dbReference type="InterPro" id="IPR036872">
    <property type="entry name" value="CH_dom_sf"/>
</dbReference>
<dbReference type="OrthoDB" id="193300at2759"/>
<evidence type="ECO:0000313" key="4">
    <source>
        <dbReference type="Proteomes" id="UP000001542"/>
    </source>
</evidence>
<dbReference type="Gene3D" id="1.10.418.10">
    <property type="entry name" value="Calponin-like domain"/>
    <property type="match status" value="1"/>
</dbReference>
<dbReference type="VEuPathDB" id="TrichDB:TVAG_010600"/>
<reference evidence="3" key="1">
    <citation type="submission" date="2006-10" db="EMBL/GenBank/DDBJ databases">
        <authorList>
            <person name="Amadeo P."/>
            <person name="Zhao Q."/>
            <person name="Wortman J."/>
            <person name="Fraser-Liggett C."/>
            <person name="Carlton J."/>
        </authorList>
    </citation>
    <scope>NUCLEOTIDE SEQUENCE</scope>
    <source>
        <strain evidence="3">G3</strain>
    </source>
</reference>
<proteinExistence type="predicted"/>
<keyword evidence="4" id="KW-1185">Reference proteome</keyword>
<sequence length="188" mass="22075">MQEFQLEELLKWIDGIPLSRKKKNLSRDFSDGVLMAEICAHFYPKAVDLFNYNEGLKVDTKIYNWNTLNAKVLQKIKFPIDKATITDIANCKQGTIEKVLWDFKQFVENKQEEAQKPYFEDVQTDPDIEEIENALKATDRTLLENKIKECEDQAKYIEELHAKIKKVEDLIKEKDLTLSQLKSSVFRR</sequence>
<dbReference type="Pfam" id="PF06294">
    <property type="entry name" value="CH_2"/>
    <property type="match status" value="1"/>
</dbReference>
<dbReference type="GO" id="GO:0005930">
    <property type="term" value="C:axoneme"/>
    <property type="evidence" value="ECO:0000318"/>
    <property type="project" value="GO_Central"/>
</dbReference>
<dbReference type="FunFam" id="1.10.418.10:FF:000059">
    <property type="entry name" value="RIKEN cDNA 6430531B16 gene"/>
    <property type="match status" value="1"/>
</dbReference>
<accession>A2DNY7</accession>
<dbReference type="PANTHER" id="PTHR12509:SF9">
    <property type="entry name" value="SPERM FLAGELLAR PROTEIN 1 ISOFORM X1"/>
    <property type="match status" value="1"/>
</dbReference>
<feature type="coiled-coil region" evidence="1">
    <location>
        <begin position="140"/>
        <end position="177"/>
    </location>
</feature>
<gene>
    <name evidence="3" type="ORF">TVAG_010600</name>
</gene>
<name>A2DNY7_TRIV3</name>
<dbReference type="SUPFAM" id="SSF47576">
    <property type="entry name" value="Calponin-homology domain, CH-domain"/>
    <property type="match status" value="1"/>
</dbReference>
<dbReference type="EMBL" id="DS113225">
    <property type="protein sequence ID" value="EAY17836.1"/>
    <property type="molecule type" value="Genomic_DNA"/>
</dbReference>
<dbReference type="InterPro" id="IPR052111">
    <property type="entry name" value="Spermatogenesis_Ciliary_MAP"/>
</dbReference>